<dbReference type="InterPro" id="IPR038078">
    <property type="entry name" value="PhoU-like_sf"/>
</dbReference>
<protein>
    <submittedName>
        <fullName evidence="2">DUF47 domain-containing protein</fullName>
    </submittedName>
</protein>
<comment type="caution">
    <text evidence="2">The sequence shown here is derived from an EMBL/GenBank/DDBJ whole genome shotgun (WGS) entry which is preliminary data.</text>
</comment>
<dbReference type="EMBL" id="JBHTGQ010000014">
    <property type="protein sequence ID" value="MFC7749530.1"/>
    <property type="molecule type" value="Genomic_DNA"/>
</dbReference>
<dbReference type="Gene3D" id="1.20.58.220">
    <property type="entry name" value="Phosphate transport system protein phou homolog 2, domain 2"/>
    <property type="match status" value="1"/>
</dbReference>
<proteinExistence type="inferred from homology"/>
<dbReference type="Pfam" id="PF01865">
    <property type="entry name" value="PhoU_div"/>
    <property type="match status" value="1"/>
</dbReference>
<evidence type="ECO:0000313" key="3">
    <source>
        <dbReference type="Proteomes" id="UP001596528"/>
    </source>
</evidence>
<keyword evidence="3" id="KW-1185">Reference proteome</keyword>
<dbReference type="InterPro" id="IPR018445">
    <property type="entry name" value="Put_Phosphate_transp_reg"/>
</dbReference>
<name>A0ABW2V3C9_9BACL</name>
<dbReference type="InterPro" id="IPR052912">
    <property type="entry name" value="UPF0111_domain"/>
</dbReference>
<organism evidence="2 3">
    <name type="scientific">Paenibacillus thermoaerophilus</name>
    <dbReference type="NCBI Taxonomy" id="1215385"/>
    <lineage>
        <taxon>Bacteria</taxon>
        <taxon>Bacillati</taxon>
        <taxon>Bacillota</taxon>
        <taxon>Bacilli</taxon>
        <taxon>Bacillales</taxon>
        <taxon>Paenibacillaceae</taxon>
        <taxon>Paenibacillus</taxon>
    </lineage>
</organism>
<reference evidence="3" key="1">
    <citation type="journal article" date="2019" name="Int. J. Syst. Evol. Microbiol.">
        <title>The Global Catalogue of Microorganisms (GCM) 10K type strain sequencing project: providing services to taxonomists for standard genome sequencing and annotation.</title>
        <authorList>
            <consortium name="The Broad Institute Genomics Platform"/>
            <consortium name="The Broad Institute Genome Sequencing Center for Infectious Disease"/>
            <person name="Wu L."/>
            <person name="Ma J."/>
        </authorList>
    </citation>
    <scope>NUCLEOTIDE SEQUENCE [LARGE SCALE GENOMIC DNA]</scope>
    <source>
        <strain evidence="3">JCM 18657</strain>
    </source>
</reference>
<dbReference type="RefSeq" id="WP_138788408.1">
    <property type="nucleotide sequence ID" value="NZ_JBHTGQ010000014.1"/>
</dbReference>
<dbReference type="Proteomes" id="UP001596528">
    <property type="component" value="Unassembled WGS sequence"/>
</dbReference>
<dbReference type="PANTHER" id="PTHR37298:SF1">
    <property type="entry name" value="UPF0111 PROTEIN YKAA"/>
    <property type="match status" value="1"/>
</dbReference>
<gene>
    <name evidence="2" type="ORF">ACFQWB_06165</name>
</gene>
<accession>A0ABW2V3C9</accession>
<comment type="similarity">
    <text evidence="1">Belongs to the UPF0111 family.</text>
</comment>
<dbReference type="PANTHER" id="PTHR37298">
    <property type="entry name" value="UPF0111 PROTEIN YKAA"/>
    <property type="match status" value="1"/>
</dbReference>
<evidence type="ECO:0000256" key="1">
    <source>
        <dbReference type="ARBA" id="ARBA00008591"/>
    </source>
</evidence>
<sequence>MLAKKKDVFFDTLEEISLNILASAEYFAQSLSKQIDPAEVAKTMKEYETKGDRCIHRIVTELNKTFLTPIDREDILALAGSLDDVLDEMEAVASRFDMYNLRSVDDSVIRMADILLRCAREIRDAMVLLSSKKLLPIREHAIRLNELENEADDILRISIKQLFIEVKDPIELIKKKELYEMLEEATDCCEDVANTLETIIMRNS</sequence>
<evidence type="ECO:0000313" key="2">
    <source>
        <dbReference type="EMBL" id="MFC7749530.1"/>
    </source>
</evidence>